<evidence type="ECO:0000256" key="1">
    <source>
        <dbReference type="ARBA" id="ARBA00001961"/>
    </source>
</evidence>
<organism evidence="10 11">
    <name type="scientific">Prorocentrum cordatum</name>
    <dbReference type="NCBI Taxonomy" id="2364126"/>
    <lineage>
        <taxon>Eukaryota</taxon>
        <taxon>Sar</taxon>
        <taxon>Alveolata</taxon>
        <taxon>Dinophyceae</taxon>
        <taxon>Prorocentrales</taxon>
        <taxon>Prorocentraceae</taxon>
        <taxon>Prorocentrum</taxon>
    </lineage>
</organism>
<accession>A0ABN9PHR1</accession>
<comment type="cofactor">
    <cofactor evidence="1">
        <name>L-ascorbate</name>
        <dbReference type="ChEBI" id="CHEBI:38290"/>
    </cofactor>
</comment>
<feature type="compositionally biased region" description="Low complexity" evidence="8">
    <location>
        <begin position="1"/>
        <end position="15"/>
    </location>
</feature>
<reference evidence="10" key="1">
    <citation type="submission" date="2023-10" db="EMBL/GenBank/DDBJ databases">
        <authorList>
            <person name="Chen Y."/>
            <person name="Shah S."/>
            <person name="Dougan E. K."/>
            <person name="Thang M."/>
            <person name="Chan C."/>
        </authorList>
    </citation>
    <scope>NUCLEOTIDE SEQUENCE [LARGE SCALE GENOMIC DNA]</scope>
</reference>
<evidence type="ECO:0000259" key="9">
    <source>
        <dbReference type="PROSITE" id="PS51471"/>
    </source>
</evidence>
<dbReference type="Pfam" id="PF13640">
    <property type="entry name" value="2OG-FeII_Oxy_3"/>
    <property type="match status" value="1"/>
</dbReference>
<gene>
    <name evidence="10" type="ORF">PCOR1329_LOCUS1971</name>
</gene>
<evidence type="ECO:0000256" key="5">
    <source>
        <dbReference type="ARBA" id="ARBA00023002"/>
    </source>
</evidence>
<sequence>MLMRAAARAAAAGEPEPSEKSPEPPEKVADQPWQHHRLRVVWDASDRDAAALARLLCDEFGAFLCFAELHDSAAVAAVVAENPEVPADEVAREGGLSAVLPEGIFVNGCEEHPQVLLYELRYLLTVAPPDRAELARFEHEVQGPLAALRARHEAGGSAAGRWWHSEAAFAIVSRSMAEHKMCIVDGFLDPQEVCALRRTAEQLHEGGHLERGIVEQRHADRSYFGEESENKGDFLNISDKPRKWTVQGDQRIWINDSDGRAGSLKILTGALDEFLTSLRRSGSADPKVASRLRRISFRENTMVALYPGNARGRYMKHSDTGRRAVLTALYYLNCDWRPEHGGALRLFHSTPPTRVRRDVAPLANRLLLFWATEECPHEVRPACRDRFAMTTWFLDGRQHFEAEAGGGAARLANLLRNANVIAGGSDDEAFEGPAAPSRDGPPAPLDAELLRKLRIACRHQALAEAEARSRPCAHCGASAPPELTAPTAAERAAALTSAAAAAALLGVDLGGADLAGAGAGRLGGGEHEDLWYCQACWDARGEEGRRRERQREQHEELRREQERLWRERFACSP</sequence>
<dbReference type="InterPro" id="IPR051559">
    <property type="entry name" value="HIF_prolyl_hydroxylases"/>
</dbReference>
<evidence type="ECO:0000313" key="11">
    <source>
        <dbReference type="Proteomes" id="UP001189429"/>
    </source>
</evidence>
<evidence type="ECO:0000256" key="6">
    <source>
        <dbReference type="ARBA" id="ARBA00023004"/>
    </source>
</evidence>
<dbReference type="SMART" id="SM00702">
    <property type="entry name" value="P4Hc"/>
    <property type="match status" value="1"/>
</dbReference>
<dbReference type="InterPro" id="IPR044862">
    <property type="entry name" value="Pro_4_hyd_alph_FE2OG_OXY"/>
</dbReference>
<dbReference type="PANTHER" id="PTHR12907:SF26">
    <property type="entry name" value="HIF PROLYL HYDROXYLASE, ISOFORM C"/>
    <property type="match status" value="1"/>
</dbReference>
<protein>
    <recommendedName>
        <fullName evidence="9">Fe2OG dioxygenase domain-containing protein</fullName>
    </recommendedName>
</protein>
<name>A0ABN9PHR1_9DINO</name>
<dbReference type="PANTHER" id="PTHR12907">
    <property type="entry name" value="EGL NINE HOMOLOG-RELATED"/>
    <property type="match status" value="1"/>
</dbReference>
<evidence type="ECO:0000256" key="4">
    <source>
        <dbReference type="ARBA" id="ARBA00022964"/>
    </source>
</evidence>
<evidence type="ECO:0000256" key="7">
    <source>
        <dbReference type="SAM" id="Coils"/>
    </source>
</evidence>
<feature type="compositionally biased region" description="Basic and acidic residues" evidence="8">
    <location>
        <begin position="17"/>
        <end position="29"/>
    </location>
</feature>
<keyword evidence="11" id="KW-1185">Reference proteome</keyword>
<evidence type="ECO:0000256" key="3">
    <source>
        <dbReference type="ARBA" id="ARBA00022896"/>
    </source>
</evidence>
<comment type="caution">
    <text evidence="10">The sequence shown here is derived from an EMBL/GenBank/DDBJ whole genome shotgun (WGS) entry which is preliminary data.</text>
</comment>
<keyword evidence="2" id="KW-0479">Metal-binding</keyword>
<keyword evidence="3" id="KW-0847">Vitamin C</keyword>
<keyword evidence="7" id="KW-0175">Coiled coil</keyword>
<dbReference type="Proteomes" id="UP001189429">
    <property type="component" value="Unassembled WGS sequence"/>
</dbReference>
<feature type="coiled-coil region" evidence="7">
    <location>
        <begin position="540"/>
        <end position="567"/>
    </location>
</feature>
<dbReference type="Gene3D" id="2.60.120.620">
    <property type="entry name" value="q2cbj1_9rhob like domain"/>
    <property type="match status" value="1"/>
</dbReference>
<evidence type="ECO:0000256" key="2">
    <source>
        <dbReference type="ARBA" id="ARBA00022723"/>
    </source>
</evidence>
<feature type="region of interest" description="Disordered" evidence="8">
    <location>
        <begin position="1"/>
        <end position="32"/>
    </location>
</feature>
<evidence type="ECO:0000313" key="10">
    <source>
        <dbReference type="EMBL" id="CAK0790776.1"/>
    </source>
</evidence>
<dbReference type="EMBL" id="CAUYUJ010000481">
    <property type="protein sequence ID" value="CAK0790776.1"/>
    <property type="molecule type" value="Genomic_DNA"/>
</dbReference>
<keyword evidence="5" id="KW-0560">Oxidoreductase</keyword>
<keyword evidence="6" id="KW-0408">Iron</keyword>
<proteinExistence type="predicted"/>
<keyword evidence="4" id="KW-0223">Dioxygenase</keyword>
<dbReference type="InterPro" id="IPR006620">
    <property type="entry name" value="Pro_4_hyd_alph"/>
</dbReference>
<dbReference type="InterPro" id="IPR005123">
    <property type="entry name" value="Oxoglu/Fe-dep_dioxygenase_dom"/>
</dbReference>
<evidence type="ECO:0000256" key="8">
    <source>
        <dbReference type="SAM" id="MobiDB-lite"/>
    </source>
</evidence>
<dbReference type="PROSITE" id="PS51471">
    <property type="entry name" value="FE2OG_OXY"/>
    <property type="match status" value="1"/>
</dbReference>
<feature type="domain" description="Fe2OG dioxygenase" evidence="9">
    <location>
        <begin position="296"/>
        <end position="395"/>
    </location>
</feature>